<keyword evidence="1" id="KW-0472">Membrane</keyword>
<keyword evidence="3" id="KW-1185">Reference proteome</keyword>
<feature type="transmembrane region" description="Helical" evidence="1">
    <location>
        <begin position="47"/>
        <end position="68"/>
    </location>
</feature>
<gene>
    <name evidence="2" type="ORF">BTO11_02375</name>
</gene>
<accession>A0A2S7UTK1</accession>
<dbReference type="RefSeq" id="WP_105051074.1">
    <property type="nucleotide sequence ID" value="NZ_BMYG01000004.1"/>
</dbReference>
<dbReference type="Proteomes" id="UP000239007">
    <property type="component" value="Unassembled WGS sequence"/>
</dbReference>
<feature type="transmembrane region" description="Helical" evidence="1">
    <location>
        <begin position="80"/>
        <end position="103"/>
    </location>
</feature>
<feature type="transmembrane region" description="Helical" evidence="1">
    <location>
        <begin position="12"/>
        <end position="35"/>
    </location>
</feature>
<name>A0A2S7UTK1_9GAMM</name>
<sequence>MSDNEMSYSKDLVLIINSIAAYIVIFILKFIYGALILKLINSEDVSTWLSVGVLGSILVPAICVGLFMRKEIARKAAIAVSVLCLLIFPFGTLVSIVFILCLIKNKNYYQ</sequence>
<organism evidence="2 3">
    <name type="scientific">Psychrosphaera saromensis</name>
    <dbReference type="NCBI Taxonomy" id="716813"/>
    <lineage>
        <taxon>Bacteria</taxon>
        <taxon>Pseudomonadati</taxon>
        <taxon>Pseudomonadota</taxon>
        <taxon>Gammaproteobacteria</taxon>
        <taxon>Alteromonadales</taxon>
        <taxon>Pseudoalteromonadaceae</taxon>
        <taxon>Psychrosphaera</taxon>
    </lineage>
</organism>
<protein>
    <submittedName>
        <fullName evidence="2">Uncharacterized protein</fullName>
    </submittedName>
</protein>
<proteinExistence type="predicted"/>
<evidence type="ECO:0000313" key="3">
    <source>
        <dbReference type="Proteomes" id="UP000239007"/>
    </source>
</evidence>
<keyword evidence="1" id="KW-0812">Transmembrane</keyword>
<dbReference type="AlphaFoldDB" id="A0A2S7UTK1"/>
<evidence type="ECO:0000313" key="2">
    <source>
        <dbReference type="EMBL" id="PQJ52611.1"/>
    </source>
</evidence>
<evidence type="ECO:0000256" key="1">
    <source>
        <dbReference type="SAM" id="Phobius"/>
    </source>
</evidence>
<comment type="caution">
    <text evidence="2">The sequence shown here is derived from an EMBL/GenBank/DDBJ whole genome shotgun (WGS) entry which is preliminary data.</text>
</comment>
<dbReference type="EMBL" id="MSCH01000003">
    <property type="protein sequence ID" value="PQJ52611.1"/>
    <property type="molecule type" value="Genomic_DNA"/>
</dbReference>
<reference evidence="2 3" key="1">
    <citation type="submission" date="2016-12" db="EMBL/GenBank/DDBJ databases">
        <title>Diversity of luminous bacteria.</title>
        <authorList>
            <person name="Yoshizawa S."/>
            <person name="Kogure K."/>
        </authorList>
    </citation>
    <scope>NUCLEOTIDE SEQUENCE [LARGE SCALE GENOMIC DNA]</scope>
    <source>
        <strain evidence="2 3">SA4-48</strain>
    </source>
</reference>
<keyword evidence="1" id="KW-1133">Transmembrane helix</keyword>